<evidence type="ECO:0000256" key="7">
    <source>
        <dbReference type="SAM" id="SignalP"/>
    </source>
</evidence>
<dbReference type="EMBL" id="JXTC01000076">
    <property type="protein sequence ID" value="PON91243.1"/>
    <property type="molecule type" value="Genomic_DNA"/>
</dbReference>
<feature type="signal peptide" evidence="7">
    <location>
        <begin position="1"/>
        <end position="25"/>
    </location>
</feature>
<evidence type="ECO:0000256" key="3">
    <source>
        <dbReference type="ARBA" id="ARBA00022729"/>
    </source>
</evidence>
<feature type="transmembrane region" description="Helical" evidence="6">
    <location>
        <begin position="193"/>
        <end position="213"/>
    </location>
</feature>
<evidence type="ECO:0000259" key="8">
    <source>
        <dbReference type="Pfam" id="PF06814"/>
    </source>
</evidence>
<comment type="subcellular location">
    <subcellularLocation>
        <location evidence="1">Membrane</location>
        <topology evidence="1">Multi-pass membrane protein</topology>
    </subcellularLocation>
</comment>
<keyword evidence="2 6" id="KW-0812">Transmembrane</keyword>
<organism evidence="10 11">
    <name type="scientific">Trema orientale</name>
    <name type="common">Charcoal tree</name>
    <name type="synonym">Celtis orientalis</name>
    <dbReference type="NCBI Taxonomy" id="63057"/>
    <lineage>
        <taxon>Eukaryota</taxon>
        <taxon>Viridiplantae</taxon>
        <taxon>Streptophyta</taxon>
        <taxon>Embryophyta</taxon>
        <taxon>Tracheophyta</taxon>
        <taxon>Spermatophyta</taxon>
        <taxon>Magnoliopsida</taxon>
        <taxon>eudicotyledons</taxon>
        <taxon>Gunneridae</taxon>
        <taxon>Pentapetalae</taxon>
        <taxon>rosids</taxon>
        <taxon>fabids</taxon>
        <taxon>Rosales</taxon>
        <taxon>Cannabaceae</taxon>
        <taxon>Trema</taxon>
    </lineage>
</organism>
<keyword evidence="4 6" id="KW-1133">Transmembrane helix</keyword>
<name>A0A2P5F0D1_TREOI</name>
<dbReference type="InParanoid" id="A0A2P5F0D1"/>
<feature type="domain" description="CAND6/7 N-terminal" evidence="9">
    <location>
        <begin position="28"/>
        <end position="171"/>
    </location>
</feature>
<reference evidence="11" key="1">
    <citation type="submission" date="2016-06" db="EMBL/GenBank/DDBJ databases">
        <title>Parallel loss of symbiosis genes in relatives of nitrogen-fixing non-legume Parasponia.</title>
        <authorList>
            <person name="Van Velzen R."/>
            <person name="Holmer R."/>
            <person name="Bu F."/>
            <person name="Rutten L."/>
            <person name="Van Zeijl A."/>
            <person name="Liu W."/>
            <person name="Santuari L."/>
            <person name="Cao Q."/>
            <person name="Sharma T."/>
            <person name="Shen D."/>
            <person name="Roswanjaya Y."/>
            <person name="Wardhani T."/>
            <person name="Kalhor M.S."/>
            <person name="Jansen J."/>
            <person name="Van den Hoogen J."/>
            <person name="Gungor B."/>
            <person name="Hartog M."/>
            <person name="Hontelez J."/>
            <person name="Verver J."/>
            <person name="Yang W.-C."/>
            <person name="Schijlen E."/>
            <person name="Repin R."/>
            <person name="Schilthuizen M."/>
            <person name="Schranz E."/>
            <person name="Heidstra R."/>
            <person name="Miyata K."/>
            <person name="Fedorova E."/>
            <person name="Kohlen W."/>
            <person name="Bisseling T."/>
            <person name="Smit S."/>
            <person name="Geurts R."/>
        </authorList>
    </citation>
    <scope>NUCLEOTIDE SEQUENCE [LARGE SCALE GENOMIC DNA]</scope>
    <source>
        <strain evidence="11">cv. RG33-2</strain>
    </source>
</reference>
<dbReference type="Proteomes" id="UP000237000">
    <property type="component" value="Unassembled WGS sequence"/>
</dbReference>
<evidence type="ECO:0000313" key="10">
    <source>
        <dbReference type="EMBL" id="PON91243.1"/>
    </source>
</evidence>
<feature type="transmembrane region" description="Helical" evidence="6">
    <location>
        <begin position="302"/>
        <end position="320"/>
    </location>
</feature>
<evidence type="ECO:0000256" key="6">
    <source>
        <dbReference type="SAM" id="Phobius"/>
    </source>
</evidence>
<dbReference type="Pfam" id="PF21904">
    <property type="entry name" value="CAND6-7_N"/>
    <property type="match status" value="1"/>
</dbReference>
<comment type="caution">
    <text evidence="10">The sequence shown here is derived from an EMBL/GenBank/DDBJ whole genome shotgun (WGS) entry which is preliminary data.</text>
</comment>
<dbReference type="AlphaFoldDB" id="A0A2P5F0D1"/>
<keyword evidence="5 6" id="KW-0472">Membrane</keyword>
<feature type="chain" id="PRO_5015196860" evidence="7">
    <location>
        <begin position="26"/>
        <end position="345"/>
    </location>
</feature>
<feature type="transmembrane region" description="Helical" evidence="6">
    <location>
        <begin position="220"/>
        <end position="239"/>
    </location>
</feature>
<dbReference type="PANTHER" id="PTHR21229:SF22">
    <property type="entry name" value="DBJ|BAA84809.1"/>
    <property type="match status" value="1"/>
</dbReference>
<keyword evidence="11" id="KW-1185">Reference proteome</keyword>
<dbReference type="InterPro" id="IPR054103">
    <property type="entry name" value="CAND6-7_N"/>
</dbReference>
<accession>A0A2P5F0D1</accession>
<evidence type="ECO:0000256" key="1">
    <source>
        <dbReference type="ARBA" id="ARBA00004141"/>
    </source>
</evidence>
<sequence>MTAISKYGSITFLYMLLILTTLCSAEIRSMKIRDDGRSIIDLDDFGFNDRGRLELSVSGISFSHHPQKNNNNNNNSTPLDFSNVGFFLCVLNSSPPQYVDRRTRSKLGSDCPLKSRMDKIHNVQLISPSNLLSNNTLVYYNETHPGHYFFVFSNCIEGMNVSMDIQWSIYNVLDHGNNARNYLSVGHSAIPRVYLLFSLTHAMVAAVWIYLLYKKRPGVLRIHLFMLVVLIAKVLKLVYDSADMFYIKHNGRALGVVDHAFLLCLFKFVTFFQGITHFTILALINSGWLFLKPYLQLKDKTILIILFLFQIVATVIQAQIEIHGEYLRIRSNLKLLFYVTIPDPV</sequence>
<dbReference type="OrthoDB" id="29657at2759"/>
<evidence type="ECO:0000256" key="4">
    <source>
        <dbReference type="ARBA" id="ARBA00022989"/>
    </source>
</evidence>
<evidence type="ECO:0000259" key="9">
    <source>
        <dbReference type="Pfam" id="PF21904"/>
    </source>
</evidence>
<proteinExistence type="predicted"/>
<dbReference type="GO" id="GO:0016020">
    <property type="term" value="C:membrane"/>
    <property type="evidence" value="ECO:0007669"/>
    <property type="project" value="UniProtKB-SubCell"/>
</dbReference>
<protein>
    <submittedName>
        <fullName evidence="10">Lung seven transmembrane receptor-like</fullName>
    </submittedName>
</protein>
<evidence type="ECO:0000256" key="2">
    <source>
        <dbReference type="ARBA" id="ARBA00022692"/>
    </source>
</evidence>
<dbReference type="GO" id="GO:0005794">
    <property type="term" value="C:Golgi apparatus"/>
    <property type="evidence" value="ECO:0007669"/>
    <property type="project" value="TreeGrafter"/>
</dbReference>
<dbReference type="InterPro" id="IPR053937">
    <property type="entry name" value="GOST_TM"/>
</dbReference>
<feature type="domain" description="GOST seven transmembrane" evidence="8">
    <location>
        <begin position="192"/>
        <end position="323"/>
    </location>
</feature>
<dbReference type="PANTHER" id="PTHR21229">
    <property type="entry name" value="LUNG SEVEN TRANSMEMBRANE RECEPTOR"/>
    <property type="match status" value="1"/>
</dbReference>
<feature type="transmembrane region" description="Helical" evidence="6">
    <location>
        <begin position="259"/>
        <end position="290"/>
    </location>
</feature>
<dbReference type="InterPro" id="IPR009637">
    <property type="entry name" value="GPR107/GPR108-like"/>
</dbReference>
<keyword evidence="10" id="KW-0675">Receptor</keyword>
<evidence type="ECO:0000313" key="11">
    <source>
        <dbReference type="Proteomes" id="UP000237000"/>
    </source>
</evidence>
<dbReference type="Pfam" id="PF06814">
    <property type="entry name" value="GOST_TM"/>
    <property type="match status" value="1"/>
</dbReference>
<evidence type="ECO:0000256" key="5">
    <source>
        <dbReference type="ARBA" id="ARBA00023136"/>
    </source>
</evidence>
<gene>
    <name evidence="10" type="ORF">TorRG33x02_130590</name>
</gene>
<keyword evidence="3 7" id="KW-0732">Signal</keyword>